<evidence type="ECO:0000256" key="4">
    <source>
        <dbReference type="ARBA" id="ARBA00009634"/>
    </source>
</evidence>
<dbReference type="GO" id="GO:0043330">
    <property type="term" value="P:response to exogenous dsRNA"/>
    <property type="evidence" value="ECO:0007669"/>
    <property type="project" value="UniProtKB-ARBA"/>
</dbReference>
<keyword evidence="17 24" id="KW-1133">Transmembrane helix</keyword>
<dbReference type="FunFam" id="3.40.50.10140:FF:000008">
    <property type="entry name" value="Toll-like receptor 3"/>
    <property type="match status" value="1"/>
</dbReference>
<evidence type="ECO:0000256" key="18">
    <source>
        <dbReference type="ARBA" id="ARBA00023136"/>
    </source>
</evidence>
<dbReference type="GO" id="GO:0003723">
    <property type="term" value="F:RNA binding"/>
    <property type="evidence" value="ECO:0007669"/>
    <property type="project" value="UniProtKB-KW"/>
</dbReference>
<dbReference type="GO" id="GO:0051607">
    <property type="term" value="P:defense response to virus"/>
    <property type="evidence" value="ECO:0007669"/>
    <property type="project" value="UniProtKB-ARBA"/>
</dbReference>
<evidence type="ECO:0000256" key="14">
    <source>
        <dbReference type="ARBA" id="ARBA00022843"/>
    </source>
</evidence>
<evidence type="ECO:0000256" key="21">
    <source>
        <dbReference type="ARBA" id="ARBA00023180"/>
    </source>
</evidence>
<evidence type="ECO:0000256" key="5">
    <source>
        <dbReference type="ARBA" id="ARBA00022499"/>
    </source>
</evidence>
<evidence type="ECO:0000256" key="15">
    <source>
        <dbReference type="ARBA" id="ARBA00022859"/>
    </source>
</evidence>
<keyword evidence="14" id="KW-0832">Ubl conjugation</keyword>
<feature type="domain" description="TIR" evidence="26">
    <location>
        <begin position="749"/>
        <end position="893"/>
    </location>
</feature>
<dbReference type="Proteomes" id="UP000694620">
    <property type="component" value="Chromosome 5"/>
</dbReference>
<gene>
    <name evidence="27" type="primary">tlr3</name>
</gene>
<keyword evidence="28" id="KW-1185">Reference proteome</keyword>
<proteinExistence type="inferred from homology"/>
<keyword evidence="15" id="KW-0391">Immunity</keyword>
<evidence type="ECO:0000259" key="26">
    <source>
        <dbReference type="PROSITE" id="PS50104"/>
    </source>
</evidence>
<evidence type="ECO:0000256" key="12">
    <source>
        <dbReference type="ARBA" id="ARBA00022753"/>
    </source>
</evidence>
<keyword evidence="13" id="KW-0256">Endoplasmic reticulum</keyword>
<dbReference type="PRINTS" id="PR01537">
    <property type="entry name" value="INTRLKN1R1F"/>
</dbReference>
<dbReference type="GO" id="GO:0032755">
    <property type="term" value="P:positive regulation of interleukin-6 production"/>
    <property type="evidence" value="ECO:0007669"/>
    <property type="project" value="UniProtKB-ARBA"/>
</dbReference>
<dbReference type="GO" id="GO:0032722">
    <property type="term" value="P:positive regulation of chemokine production"/>
    <property type="evidence" value="ECO:0007669"/>
    <property type="project" value="UniProtKB-ARBA"/>
</dbReference>
<dbReference type="GO" id="GO:0010008">
    <property type="term" value="C:endosome membrane"/>
    <property type="evidence" value="ECO:0007669"/>
    <property type="project" value="UniProtKB-SubCell"/>
</dbReference>
<keyword evidence="10 25" id="KW-0732">Signal</keyword>
<dbReference type="GO" id="GO:0005789">
    <property type="term" value="C:endoplasmic reticulum membrane"/>
    <property type="evidence" value="ECO:0007669"/>
    <property type="project" value="UniProtKB-SubCell"/>
</dbReference>
<comment type="subcellular location">
    <subcellularLocation>
        <location evidence="2">Early endosome</location>
    </subcellularLocation>
    <subcellularLocation>
        <location evidence="1">Endoplasmic reticulum membrane</location>
        <topology evidence="1">Single-pass type I membrane protein</topology>
    </subcellularLocation>
    <subcellularLocation>
        <location evidence="3">Endosome membrane</location>
    </subcellularLocation>
</comment>
<feature type="transmembrane region" description="Helical" evidence="24">
    <location>
        <begin position="695"/>
        <end position="718"/>
    </location>
</feature>
<evidence type="ECO:0000256" key="22">
    <source>
        <dbReference type="ARBA" id="ARBA00023198"/>
    </source>
</evidence>
<dbReference type="Gene3D" id="3.40.50.10140">
    <property type="entry name" value="Toll/interleukin-1 receptor homology (TIR) domain"/>
    <property type="match status" value="1"/>
</dbReference>
<dbReference type="SMART" id="SM00369">
    <property type="entry name" value="LRR_TYP"/>
    <property type="match status" value="16"/>
</dbReference>
<keyword evidence="16" id="KW-0694">RNA-binding</keyword>
<dbReference type="GO" id="GO:0046330">
    <property type="term" value="P:positive regulation of JNK cascade"/>
    <property type="evidence" value="ECO:0007669"/>
    <property type="project" value="UniProtKB-ARBA"/>
</dbReference>
<evidence type="ECO:0000256" key="8">
    <source>
        <dbReference type="ARBA" id="ARBA00022614"/>
    </source>
</evidence>
<evidence type="ECO:0000256" key="17">
    <source>
        <dbReference type="ARBA" id="ARBA00022989"/>
    </source>
</evidence>
<evidence type="ECO:0000256" key="13">
    <source>
        <dbReference type="ARBA" id="ARBA00022824"/>
    </source>
</evidence>
<evidence type="ECO:0000256" key="25">
    <source>
        <dbReference type="SAM" id="SignalP"/>
    </source>
</evidence>
<dbReference type="PROSITE" id="PS51450">
    <property type="entry name" value="LRR"/>
    <property type="match status" value="4"/>
</dbReference>
<dbReference type="PANTHER" id="PTHR24365:SF524">
    <property type="entry name" value="TOLL-LIKE RECEPTOR 3"/>
    <property type="match status" value="1"/>
</dbReference>
<evidence type="ECO:0000256" key="9">
    <source>
        <dbReference type="ARBA" id="ARBA00022692"/>
    </source>
</evidence>
<dbReference type="GO" id="GO:0045087">
    <property type="term" value="P:innate immune response"/>
    <property type="evidence" value="ECO:0007669"/>
    <property type="project" value="UniProtKB-KW"/>
</dbReference>
<dbReference type="Pfam" id="PF17968">
    <property type="entry name" value="Tlr3_TMD"/>
    <property type="match status" value="1"/>
</dbReference>
<feature type="signal peptide" evidence="25">
    <location>
        <begin position="1"/>
        <end position="23"/>
    </location>
</feature>
<feature type="chain" id="PRO_5034290542" description="Toll-like receptor 3" evidence="25">
    <location>
        <begin position="24"/>
        <end position="899"/>
    </location>
</feature>
<evidence type="ECO:0000256" key="19">
    <source>
        <dbReference type="ARBA" id="ARBA00023157"/>
    </source>
</evidence>
<evidence type="ECO:0000256" key="3">
    <source>
        <dbReference type="ARBA" id="ARBA00004608"/>
    </source>
</evidence>
<dbReference type="SUPFAM" id="SSF52058">
    <property type="entry name" value="L domain-like"/>
    <property type="match status" value="2"/>
</dbReference>
<keyword evidence="21" id="KW-0325">Glycoprotein</keyword>
<dbReference type="GO" id="GO:0035556">
    <property type="term" value="P:intracellular signal transduction"/>
    <property type="evidence" value="ECO:0007669"/>
    <property type="project" value="UniProtKB-ARBA"/>
</dbReference>
<evidence type="ECO:0000256" key="10">
    <source>
        <dbReference type="ARBA" id="ARBA00022729"/>
    </source>
</evidence>
<dbReference type="InterPro" id="IPR041015">
    <property type="entry name" value="TLR3_TMD"/>
</dbReference>
<keyword evidence="11" id="KW-0677">Repeat</keyword>
<dbReference type="PROSITE" id="PS50104">
    <property type="entry name" value="TIR"/>
    <property type="match status" value="1"/>
</dbReference>
<dbReference type="GeneTree" id="ENSGT00940000166529"/>
<keyword evidence="22" id="KW-0395">Inflammatory response</keyword>
<dbReference type="GO" id="GO:0090594">
    <property type="term" value="P:inflammatory response to wounding"/>
    <property type="evidence" value="ECO:0007669"/>
    <property type="project" value="UniProtKB-ARBA"/>
</dbReference>
<evidence type="ECO:0000256" key="11">
    <source>
        <dbReference type="ARBA" id="ARBA00022737"/>
    </source>
</evidence>
<evidence type="ECO:0000256" key="23">
    <source>
        <dbReference type="ARBA" id="ARBA00072834"/>
    </source>
</evidence>
<dbReference type="GO" id="GO:0005769">
    <property type="term" value="C:early endosome"/>
    <property type="evidence" value="ECO:0007669"/>
    <property type="project" value="UniProtKB-SubCell"/>
</dbReference>
<dbReference type="GO" id="GO:0032728">
    <property type="term" value="P:positive regulation of interferon-beta production"/>
    <property type="evidence" value="ECO:0007669"/>
    <property type="project" value="UniProtKB-ARBA"/>
</dbReference>
<dbReference type="AlphaFoldDB" id="A0A8C4RI78"/>
<evidence type="ECO:0000313" key="27">
    <source>
        <dbReference type="Ensembl" id="ENSECRP00000002896.1"/>
    </source>
</evidence>
<keyword evidence="19" id="KW-1015">Disulfide bond</keyword>
<dbReference type="Pfam" id="PF13855">
    <property type="entry name" value="LRR_8"/>
    <property type="match status" value="7"/>
</dbReference>
<dbReference type="InterPro" id="IPR000157">
    <property type="entry name" value="TIR_dom"/>
</dbReference>
<keyword evidence="7" id="KW-0399">Innate immunity</keyword>
<dbReference type="GO" id="GO:0005886">
    <property type="term" value="C:plasma membrane"/>
    <property type="evidence" value="ECO:0007669"/>
    <property type="project" value="TreeGrafter"/>
</dbReference>
<dbReference type="SMART" id="SM00082">
    <property type="entry name" value="LRRCT"/>
    <property type="match status" value="1"/>
</dbReference>
<dbReference type="InterPro" id="IPR035897">
    <property type="entry name" value="Toll_tir_struct_dom_sf"/>
</dbReference>
<dbReference type="InterPro" id="IPR000483">
    <property type="entry name" value="Cys-rich_flank_reg_C"/>
</dbReference>
<keyword evidence="20" id="KW-0675">Receptor</keyword>
<evidence type="ECO:0000256" key="1">
    <source>
        <dbReference type="ARBA" id="ARBA00004115"/>
    </source>
</evidence>
<dbReference type="GO" id="GO:0002224">
    <property type="term" value="P:toll-like receptor signaling pathway"/>
    <property type="evidence" value="ECO:0007669"/>
    <property type="project" value="TreeGrafter"/>
</dbReference>
<dbReference type="InterPro" id="IPR032675">
    <property type="entry name" value="LRR_dom_sf"/>
</dbReference>
<evidence type="ECO:0000256" key="7">
    <source>
        <dbReference type="ARBA" id="ARBA00022588"/>
    </source>
</evidence>
<reference evidence="27" key="1">
    <citation type="submission" date="2021-06" db="EMBL/GenBank/DDBJ databases">
        <authorList>
            <consortium name="Wellcome Sanger Institute Data Sharing"/>
        </authorList>
    </citation>
    <scope>NUCLEOTIDE SEQUENCE [LARGE SCALE GENOMIC DNA]</scope>
</reference>
<evidence type="ECO:0000313" key="28">
    <source>
        <dbReference type="Proteomes" id="UP000694620"/>
    </source>
</evidence>
<dbReference type="SMART" id="SM00364">
    <property type="entry name" value="LRR_BAC"/>
    <property type="match status" value="8"/>
</dbReference>
<dbReference type="GO" id="GO:0004888">
    <property type="term" value="F:transmembrane signaling receptor activity"/>
    <property type="evidence" value="ECO:0007669"/>
    <property type="project" value="UniProtKB-ARBA"/>
</dbReference>
<dbReference type="SMART" id="SM00255">
    <property type="entry name" value="TIR"/>
    <property type="match status" value="1"/>
</dbReference>
<evidence type="ECO:0000256" key="2">
    <source>
        <dbReference type="ARBA" id="ARBA00004412"/>
    </source>
</evidence>
<keyword evidence="5" id="KW-1017">Isopeptide bond</keyword>
<dbReference type="GO" id="GO:0043123">
    <property type="term" value="P:positive regulation of canonical NF-kappaB signal transduction"/>
    <property type="evidence" value="ECO:0007669"/>
    <property type="project" value="UniProtKB-ARBA"/>
</dbReference>
<sequence>MKVEAFFYFLLKLFTLHLSSVECKTKCLVKGERVDCTRLKLTAVPSDLPENISDLDMAHNQLHELPSSAMSRYKELIYLDASYNSIQKIDPELCLVLPHLHALKVQHNEVHLLSEKDLKHCLNLTELNLSGNRLKMTADTFRHLQNLKILDVSKNELKSVNLGMSPQLSSLQVLNLSENKISEIKKEDFIYLSNSSLLLLKLESLPLKIIERGCLSMIGQLHGLVLDNSKLDSKFIEDLSYELSETKISNLSLKNTDISIINNSTFRGLNETHLTVLDLSKNQIDIISEYSFKWLSKLEHLYLQENFLDHLENTTFYGLSSLKSLNLGRALIRGNKTSTPVVDDFSFQSLENLEYLVLQDNEFTGLKDNTFSGLRNLKYLTLSNCNINLNVINSRTLSSLSQSPLLFLNLTSVGISQINNGTFSWFPHLIKLYIGHNKIMQTLSGEEFRGLENIEEIYLSYNQKITLRPLSFCHVKTIRTLMLGRTLAGSLDFNSSPFQGLQNLTVLDLSNNNIANINDALFSGLEHLKILKLQHNNLARLWKSGNPGGPVLFLKGLINLRILQLESNGFDEIPADGFKGLSQLIELDLGLNDLNFFPETLFKDLSSLRVLGIQKNLIISVPENTFKKVFSNLHILYMGKNPFDCTCESMYWFVNWLNKTNTSIPGLNSEYICNSPPKYYNSSISDFDISPCKDLAPFAFFLSSAIVVLVFLFSAILIQFQGWRVQFFWNVLVNRILGYKEIDLGENRFEYDAYIIHAAKDATWVDRNVIPLRDKFQNMFHFSSEERDIAAGTFELEAIIESMSKSRKIVFIITNALLNDPWCKRFKVHQAMHQAIEQSRDSIVLLFLEDIPDYKLHQTLFLRRGMFKSQCILYWPVQNDRLQAFYQKMRVALGSSNRV</sequence>
<keyword evidence="9 24" id="KW-0812">Transmembrane</keyword>
<dbReference type="GO" id="GO:0038187">
    <property type="term" value="F:pattern recognition receptor activity"/>
    <property type="evidence" value="ECO:0007669"/>
    <property type="project" value="UniProtKB-ARBA"/>
</dbReference>
<evidence type="ECO:0000256" key="16">
    <source>
        <dbReference type="ARBA" id="ARBA00022884"/>
    </source>
</evidence>
<evidence type="ECO:0000256" key="6">
    <source>
        <dbReference type="ARBA" id="ARBA00022553"/>
    </source>
</evidence>
<keyword evidence="6" id="KW-0597">Phosphoprotein</keyword>
<dbReference type="InterPro" id="IPR001611">
    <property type="entry name" value="Leu-rich_rpt"/>
</dbReference>
<protein>
    <recommendedName>
        <fullName evidence="23">Toll-like receptor 3</fullName>
    </recommendedName>
</protein>
<dbReference type="Gene3D" id="3.80.10.10">
    <property type="entry name" value="Ribonuclease Inhibitor"/>
    <property type="match status" value="1"/>
</dbReference>
<evidence type="ECO:0000256" key="20">
    <source>
        <dbReference type="ARBA" id="ARBA00023170"/>
    </source>
</evidence>
<comment type="similarity">
    <text evidence="4">Belongs to the Toll-like receptor family.</text>
</comment>
<dbReference type="SUPFAM" id="SSF52200">
    <property type="entry name" value="Toll/Interleukin receptor TIR domain"/>
    <property type="match status" value="1"/>
</dbReference>
<accession>A0A8C4RI78</accession>
<keyword evidence="8" id="KW-0433">Leucine-rich repeat</keyword>
<dbReference type="SMART" id="SM00365">
    <property type="entry name" value="LRR_SD22"/>
    <property type="match status" value="6"/>
</dbReference>
<dbReference type="PANTHER" id="PTHR24365">
    <property type="entry name" value="TOLL-LIKE RECEPTOR"/>
    <property type="match status" value="1"/>
</dbReference>
<reference evidence="27" key="2">
    <citation type="submission" date="2025-08" db="UniProtKB">
        <authorList>
            <consortium name="Ensembl"/>
        </authorList>
    </citation>
    <scope>IDENTIFICATION</scope>
</reference>
<dbReference type="InterPro" id="IPR003591">
    <property type="entry name" value="Leu-rich_rpt_typical-subtyp"/>
</dbReference>
<keyword evidence="18 24" id="KW-0472">Membrane</keyword>
<dbReference type="FunFam" id="3.80.10.10:FF:000137">
    <property type="entry name" value="Toll-like receptor 3"/>
    <property type="match status" value="1"/>
</dbReference>
<organism evidence="27 28">
    <name type="scientific">Erpetoichthys calabaricus</name>
    <name type="common">Rope fish</name>
    <name type="synonym">Calamoichthys calabaricus</name>
    <dbReference type="NCBI Taxonomy" id="27687"/>
    <lineage>
        <taxon>Eukaryota</taxon>
        <taxon>Metazoa</taxon>
        <taxon>Chordata</taxon>
        <taxon>Craniata</taxon>
        <taxon>Vertebrata</taxon>
        <taxon>Euteleostomi</taxon>
        <taxon>Actinopterygii</taxon>
        <taxon>Polypteriformes</taxon>
        <taxon>Polypteridae</taxon>
        <taxon>Erpetoichthys</taxon>
    </lineage>
</organism>
<name>A0A8C4RI78_ERPCA</name>
<reference evidence="27" key="3">
    <citation type="submission" date="2025-09" db="UniProtKB">
        <authorList>
            <consortium name="Ensembl"/>
        </authorList>
    </citation>
    <scope>IDENTIFICATION</scope>
</reference>
<evidence type="ECO:0000256" key="24">
    <source>
        <dbReference type="SAM" id="Phobius"/>
    </source>
</evidence>
<dbReference type="Ensembl" id="ENSECRT00000002944.1">
    <property type="protein sequence ID" value="ENSECRP00000002896.1"/>
    <property type="gene ID" value="ENSECRG00000001984.1"/>
</dbReference>
<keyword evidence="12" id="KW-0967">Endosome</keyword>